<gene>
    <name evidence="2" type="ORF">IU449_27415</name>
</gene>
<sequence length="61" mass="7071">MTETQWLTRQQVADQIGFTTKTLSNWRHLGQGPKCFKVQGRYRYKATDVRAWQEAQQGVAA</sequence>
<evidence type="ECO:0000259" key="1">
    <source>
        <dbReference type="Pfam" id="PF12728"/>
    </source>
</evidence>
<protein>
    <submittedName>
        <fullName evidence="2">Helix-turn-helix domain-containing protein</fullName>
    </submittedName>
</protein>
<dbReference type="SUPFAM" id="SSF46955">
    <property type="entry name" value="Putative DNA-binding domain"/>
    <property type="match status" value="1"/>
</dbReference>
<organism evidence="2 3">
    <name type="scientific">Nocardia higoensis</name>
    <dbReference type="NCBI Taxonomy" id="228599"/>
    <lineage>
        <taxon>Bacteria</taxon>
        <taxon>Bacillati</taxon>
        <taxon>Actinomycetota</taxon>
        <taxon>Actinomycetes</taxon>
        <taxon>Mycobacteriales</taxon>
        <taxon>Nocardiaceae</taxon>
        <taxon>Nocardia</taxon>
    </lineage>
</organism>
<proteinExistence type="predicted"/>
<comment type="caution">
    <text evidence="2">The sequence shown here is derived from an EMBL/GenBank/DDBJ whole genome shotgun (WGS) entry which is preliminary data.</text>
</comment>
<dbReference type="Proteomes" id="UP000707731">
    <property type="component" value="Unassembled WGS sequence"/>
</dbReference>
<dbReference type="Gene3D" id="1.10.10.10">
    <property type="entry name" value="Winged helix-like DNA-binding domain superfamily/Winged helix DNA-binding domain"/>
    <property type="match status" value="1"/>
</dbReference>
<reference evidence="2 3" key="1">
    <citation type="submission" date="2020-10" db="EMBL/GenBank/DDBJ databases">
        <title>Identification of Nocardia species via Next-generation sequencing and recognition of intraspecies genetic diversity.</title>
        <authorList>
            <person name="Li P."/>
            <person name="Li P."/>
            <person name="Lu B."/>
        </authorList>
    </citation>
    <scope>NUCLEOTIDE SEQUENCE [LARGE SCALE GENOMIC DNA]</scope>
    <source>
        <strain evidence="2 3">BJ06-0143</strain>
    </source>
</reference>
<dbReference type="Pfam" id="PF12728">
    <property type="entry name" value="HTH_17"/>
    <property type="match status" value="1"/>
</dbReference>
<evidence type="ECO:0000313" key="3">
    <source>
        <dbReference type="Proteomes" id="UP000707731"/>
    </source>
</evidence>
<name>A0ABS0DIE8_9NOCA</name>
<dbReference type="InterPro" id="IPR036388">
    <property type="entry name" value="WH-like_DNA-bd_sf"/>
</dbReference>
<dbReference type="RefSeq" id="WP_195005066.1">
    <property type="nucleotide sequence ID" value="NZ_JADLQN010000010.1"/>
</dbReference>
<keyword evidence="3" id="KW-1185">Reference proteome</keyword>
<dbReference type="EMBL" id="JADLQN010000010">
    <property type="protein sequence ID" value="MBF6358231.1"/>
    <property type="molecule type" value="Genomic_DNA"/>
</dbReference>
<feature type="domain" description="Helix-turn-helix" evidence="1">
    <location>
        <begin position="6"/>
        <end position="56"/>
    </location>
</feature>
<dbReference type="InterPro" id="IPR009061">
    <property type="entry name" value="DNA-bd_dom_put_sf"/>
</dbReference>
<dbReference type="InterPro" id="IPR041657">
    <property type="entry name" value="HTH_17"/>
</dbReference>
<accession>A0ABS0DIE8</accession>
<evidence type="ECO:0000313" key="2">
    <source>
        <dbReference type="EMBL" id="MBF6358231.1"/>
    </source>
</evidence>